<feature type="region of interest" description="Disordered" evidence="1">
    <location>
        <begin position="1"/>
        <end position="36"/>
    </location>
</feature>
<keyword evidence="3" id="KW-1185">Reference proteome</keyword>
<dbReference type="EMBL" id="OZ020101">
    <property type="protein sequence ID" value="CAK9274889.1"/>
    <property type="molecule type" value="Genomic_DNA"/>
</dbReference>
<protein>
    <submittedName>
        <fullName evidence="2">Uncharacterized protein</fullName>
    </submittedName>
</protein>
<organism evidence="2 3">
    <name type="scientific">Sphagnum jensenii</name>
    <dbReference type="NCBI Taxonomy" id="128206"/>
    <lineage>
        <taxon>Eukaryota</taxon>
        <taxon>Viridiplantae</taxon>
        <taxon>Streptophyta</taxon>
        <taxon>Embryophyta</taxon>
        <taxon>Bryophyta</taxon>
        <taxon>Sphagnophytina</taxon>
        <taxon>Sphagnopsida</taxon>
        <taxon>Sphagnales</taxon>
        <taxon>Sphagnaceae</taxon>
        <taxon>Sphagnum</taxon>
    </lineage>
</organism>
<evidence type="ECO:0000256" key="1">
    <source>
        <dbReference type="SAM" id="MobiDB-lite"/>
    </source>
</evidence>
<sequence length="68" mass="7840">MGGRGEMHMGKEARKQASQRTRTTVHSNQSTHATCASTLRRRAMQVICQRGGDIKAYRTRHLSFHFYF</sequence>
<feature type="compositionally biased region" description="Polar residues" evidence="1">
    <location>
        <begin position="16"/>
        <end position="36"/>
    </location>
</feature>
<reference evidence="2" key="1">
    <citation type="submission" date="2024-02" db="EMBL/GenBank/DDBJ databases">
        <authorList>
            <consortium name="ELIXIR-Norway"/>
            <consortium name="Elixir Norway"/>
        </authorList>
    </citation>
    <scope>NUCLEOTIDE SEQUENCE</scope>
</reference>
<gene>
    <name evidence="2" type="ORF">CSSPJE1EN1_LOCUS20367</name>
</gene>
<dbReference type="Proteomes" id="UP001497444">
    <property type="component" value="Chromosome 6"/>
</dbReference>
<name>A0ABP0X8K6_9BRYO</name>
<feature type="compositionally biased region" description="Basic and acidic residues" evidence="1">
    <location>
        <begin position="1"/>
        <end position="15"/>
    </location>
</feature>
<accession>A0ABP0X8K6</accession>
<evidence type="ECO:0000313" key="2">
    <source>
        <dbReference type="EMBL" id="CAK9274889.1"/>
    </source>
</evidence>
<evidence type="ECO:0000313" key="3">
    <source>
        <dbReference type="Proteomes" id="UP001497444"/>
    </source>
</evidence>
<proteinExistence type="predicted"/>